<dbReference type="EMBL" id="FR718533">
    <property type="protein sequence ID" value="CBX70556.1"/>
    <property type="molecule type" value="Genomic_DNA"/>
</dbReference>
<name>F4MXJ8_YEREN</name>
<reference evidence="2" key="1">
    <citation type="journal article" date="2011" name="BMC Genomics">
        <title>Shotgun sequencing of Yersinia enterocolitica strain W22703 (biotype 2, serotype O:9): genomic evidence for oscillation between invertebrates and mammals.</title>
        <authorList>
            <person name="Fuchs T.M."/>
            <person name="Brandt K."/>
            <person name="Starke M."/>
            <person name="Rattei T."/>
        </authorList>
    </citation>
    <scope>NUCLEOTIDE SEQUENCE</scope>
</reference>
<proteinExistence type="predicted"/>
<dbReference type="AlphaFoldDB" id="F4MXJ8"/>
<keyword evidence="1" id="KW-0812">Transmembrane</keyword>
<evidence type="ECO:0000256" key="1">
    <source>
        <dbReference type="SAM" id="Phobius"/>
    </source>
</evidence>
<keyword evidence="1" id="KW-0472">Membrane</keyword>
<keyword evidence="1" id="KW-1133">Transmembrane helix</keyword>
<accession>F4MXJ8</accession>
<gene>
    <name evidence="2" type="ORF">YEW_IA35370</name>
</gene>
<sequence>MEWHSRIGKEGILMIRFTKAIGCAAFFLNIYAHACSCFSITKLVISGIFFF</sequence>
<organism evidence="2">
    <name type="scientific">Yersinia enterocolitica W22703</name>
    <dbReference type="NCBI Taxonomy" id="913028"/>
    <lineage>
        <taxon>Bacteria</taxon>
        <taxon>Pseudomonadati</taxon>
        <taxon>Pseudomonadota</taxon>
        <taxon>Gammaproteobacteria</taxon>
        <taxon>Enterobacterales</taxon>
        <taxon>Yersiniaceae</taxon>
        <taxon>Yersinia</taxon>
    </lineage>
</organism>
<protein>
    <submittedName>
        <fullName evidence="2">Uncharacterized protein</fullName>
    </submittedName>
</protein>
<feature type="transmembrane region" description="Helical" evidence="1">
    <location>
        <begin position="21"/>
        <end position="50"/>
    </location>
</feature>
<evidence type="ECO:0000313" key="2">
    <source>
        <dbReference type="EMBL" id="CBX70556.1"/>
    </source>
</evidence>